<accession>A0ABM8M1K2</accession>
<dbReference type="RefSeq" id="WP_175224379.1">
    <property type="nucleotide sequence ID" value="NZ_CADILJ010000065.1"/>
</dbReference>
<reference evidence="2 3" key="1">
    <citation type="submission" date="2020-04" db="EMBL/GenBank/DDBJ databases">
        <authorList>
            <person name="De Canck E."/>
        </authorList>
    </citation>
    <scope>NUCLEOTIDE SEQUENCE [LARGE SCALE GENOMIC DNA]</scope>
    <source>
        <strain evidence="2 3">LMG 7053</strain>
    </source>
</reference>
<feature type="region of interest" description="Disordered" evidence="1">
    <location>
        <begin position="113"/>
        <end position="148"/>
    </location>
</feature>
<protein>
    <submittedName>
        <fullName evidence="2">Uncharacterized protein</fullName>
    </submittedName>
</protein>
<comment type="caution">
    <text evidence="2">The sequence shown here is derived from an EMBL/GenBank/DDBJ whole genome shotgun (WGS) entry which is preliminary data.</text>
</comment>
<proteinExistence type="predicted"/>
<organism evidence="2 3">
    <name type="scientific">Achromobacter ruhlandii</name>
    <dbReference type="NCBI Taxonomy" id="72557"/>
    <lineage>
        <taxon>Bacteria</taxon>
        <taxon>Pseudomonadati</taxon>
        <taxon>Pseudomonadota</taxon>
        <taxon>Betaproteobacteria</taxon>
        <taxon>Burkholderiales</taxon>
        <taxon>Alcaligenaceae</taxon>
        <taxon>Achromobacter</taxon>
    </lineage>
</organism>
<evidence type="ECO:0000313" key="2">
    <source>
        <dbReference type="EMBL" id="CAB3955801.1"/>
    </source>
</evidence>
<name>A0ABM8M1K2_9BURK</name>
<dbReference type="Proteomes" id="UP000494161">
    <property type="component" value="Unassembled WGS sequence"/>
</dbReference>
<sequence>MPYVIHARIRRDANTITPVTVRPHEVAILQTIHGEENVQSVDGQVLDLKALEPIDVAGEVPASEDEFNRLASKYGGNEEGLLVEQVYGKRAAGNLDAAADRLDEAVAKIADAGGAGEVRGRGRGRGRTAGQGDAKKAADAGGAGVSQE</sequence>
<evidence type="ECO:0000256" key="1">
    <source>
        <dbReference type="SAM" id="MobiDB-lite"/>
    </source>
</evidence>
<gene>
    <name evidence="2" type="ORF">LMG7053_04809</name>
</gene>
<dbReference type="EMBL" id="CADILJ010000065">
    <property type="protein sequence ID" value="CAB3955801.1"/>
    <property type="molecule type" value="Genomic_DNA"/>
</dbReference>
<keyword evidence="3" id="KW-1185">Reference proteome</keyword>
<evidence type="ECO:0000313" key="3">
    <source>
        <dbReference type="Proteomes" id="UP000494161"/>
    </source>
</evidence>